<protein>
    <submittedName>
        <fullName evidence="6">Transcriptional regulator, TetR family</fullName>
    </submittedName>
</protein>
<dbReference type="PROSITE" id="PS50977">
    <property type="entry name" value="HTH_TETR_2"/>
    <property type="match status" value="1"/>
</dbReference>
<evidence type="ECO:0000256" key="1">
    <source>
        <dbReference type="ARBA" id="ARBA00023015"/>
    </source>
</evidence>
<proteinExistence type="predicted"/>
<name>A0A1I3H982_9HYPH</name>
<evidence type="ECO:0000256" key="3">
    <source>
        <dbReference type="ARBA" id="ARBA00023163"/>
    </source>
</evidence>
<dbReference type="STRING" id="1121003.SAMN03080618_00063"/>
<dbReference type="RefSeq" id="WP_091517406.1">
    <property type="nucleotide sequence ID" value="NZ_FORF01000001.1"/>
</dbReference>
<dbReference type="InterPro" id="IPR009057">
    <property type="entry name" value="Homeodomain-like_sf"/>
</dbReference>
<dbReference type="SUPFAM" id="SSF46689">
    <property type="entry name" value="Homeodomain-like"/>
    <property type="match status" value="1"/>
</dbReference>
<dbReference type="InterPro" id="IPR041479">
    <property type="entry name" value="TetR_CgmR_C"/>
</dbReference>
<keyword evidence="7" id="KW-1185">Reference proteome</keyword>
<evidence type="ECO:0000313" key="7">
    <source>
        <dbReference type="Proteomes" id="UP000242763"/>
    </source>
</evidence>
<dbReference type="PRINTS" id="PR00455">
    <property type="entry name" value="HTHTETR"/>
</dbReference>
<dbReference type="InterPro" id="IPR001647">
    <property type="entry name" value="HTH_TetR"/>
</dbReference>
<reference evidence="7" key="1">
    <citation type="submission" date="2016-10" db="EMBL/GenBank/DDBJ databases">
        <authorList>
            <person name="Varghese N."/>
            <person name="Submissions S."/>
        </authorList>
    </citation>
    <scope>NUCLEOTIDE SEQUENCE [LARGE SCALE GENOMIC DNA]</scope>
    <source>
        <strain evidence="7">DSM 21857</strain>
    </source>
</reference>
<dbReference type="Pfam" id="PF17937">
    <property type="entry name" value="TetR_C_28"/>
    <property type="match status" value="1"/>
</dbReference>
<gene>
    <name evidence="6" type="ORF">SAMN03080618_00063</name>
</gene>
<dbReference type="InterPro" id="IPR050109">
    <property type="entry name" value="HTH-type_TetR-like_transc_reg"/>
</dbReference>
<evidence type="ECO:0000313" key="6">
    <source>
        <dbReference type="EMBL" id="SFI32295.1"/>
    </source>
</evidence>
<evidence type="ECO:0000259" key="5">
    <source>
        <dbReference type="PROSITE" id="PS50977"/>
    </source>
</evidence>
<organism evidence="6 7">
    <name type="scientific">Aquamicrobium aerolatum DSM 21857</name>
    <dbReference type="NCBI Taxonomy" id="1121003"/>
    <lineage>
        <taxon>Bacteria</taxon>
        <taxon>Pseudomonadati</taxon>
        <taxon>Pseudomonadota</taxon>
        <taxon>Alphaproteobacteria</taxon>
        <taxon>Hyphomicrobiales</taxon>
        <taxon>Phyllobacteriaceae</taxon>
        <taxon>Aerobium</taxon>
    </lineage>
</organism>
<dbReference type="Proteomes" id="UP000242763">
    <property type="component" value="Unassembled WGS sequence"/>
</dbReference>
<feature type="DNA-binding region" description="H-T-H motif" evidence="4">
    <location>
        <begin position="27"/>
        <end position="46"/>
    </location>
</feature>
<dbReference type="AlphaFoldDB" id="A0A1I3H982"/>
<dbReference type="PANTHER" id="PTHR30055">
    <property type="entry name" value="HTH-TYPE TRANSCRIPTIONAL REGULATOR RUTR"/>
    <property type="match status" value="1"/>
</dbReference>
<evidence type="ECO:0000256" key="2">
    <source>
        <dbReference type="ARBA" id="ARBA00023125"/>
    </source>
</evidence>
<accession>A0A1I3H982</accession>
<feature type="domain" description="HTH tetR-type" evidence="5">
    <location>
        <begin position="4"/>
        <end position="64"/>
    </location>
</feature>
<dbReference type="Gene3D" id="1.10.357.10">
    <property type="entry name" value="Tetracycline Repressor, domain 2"/>
    <property type="match status" value="1"/>
</dbReference>
<keyword evidence="2 4" id="KW-0238">DNA-binding</keyword>
<evidence type="ECO:0000256" key="4">
    <source>
        <dbReference type="PROSITE-ProRule" id="PRU00335"/>
    </source>
</evidence>
<dbReference type="GO" id="GO:0000976">
    <property type="term" value="F:transcription cis-regulatory region binding"/>
    <property type="evidence" value="ECO:0007669"/>
    <property type="project" value="TreeGrafter"/>
</dbReference>
<sequence>MPKETVRSRLLRAAEELTHVNGAGNMSLDAVAARAGVSKGGLLYHFPTKAKLLEALVERFIEQFEAELAARIGTGSSQSGNVGAAVVEMFVQERSFGRPPPSGLLAALAENPEFIEPIRKQHTALLERIQSSARDRTDATIAYLALQGIRSNALFDFQHLPETIFDDVVARLRQMVRD</sequence>
<keyword evidence="3" id="KW-0804">Transcription</keyword>
<dbReference type="PANTHER" id="PTHR30055:SF234">
    <property type="entry name" value="HTH-TYPE TRANSCRIPTIONAL REGULATOR BETI"/>
    <property type="match status" value="1"/>
</dbReference>
<dbReference type="Pfam" id="PF00440">
    <property type="entry name" value="TetR_N"/>
    <property type="match status" value="1"/>
</dbReference>
<dbReference type="GO" id="GO:0003700">
    <property type="term" value="F:DNA-binding transcription factor activity"/>
    <property type="evidence" value="ECO:0007669"/>
    <property type="project" value="TreeGrafter"/>
</dbReference>
<dbReference type="EMBL" id="FORF01000001">
    <property type="protein sequence ID" value="SFI32295.1"/>
    <property type="molecule type" value="Genomic_DNA"/>
</dbReference>
<keyword evidence="1" id="KW-0805">Transcription regulation</keyword>